<keyword evidence="2" id="KW-1185">Reference proteome</keyword>
<protein>
    <submittedName>
        <fullName evidence="1">Uncharacterized protein</fullName>
    </submittedName>
</protein>
<reference evidence="1 2" key="1">
    <citation type="submission" date="2021-01" db="EMBL/GenBank/DDBJ databases">
        <title>Whole genome shotgun sequence of Catellatospora bangladeshensis NBRC 107357.</title>
        <authorList>
            <person name="Komaki H."/>
            <person name="Tamura T."/>
        </authorList>
    </citation>
    <scope>NUCLEOTIDE SEQUENCE [LARGE SCALE GENOMIC DNA]</scope>
    <source>
        <strain evidence="1 2">NBRC 107357</strain>
    </source>
</reference>
<proteinExistence type="predicted"/>
<evidence type="ECO:0000313" key="2">
    <source>
        <dbReference type="Proteomes" id="UP000601223"/>
    </source>
</evidence>
<organism evidence="1 2">
    <name type="scientific">Catellatospora bangladeshensis</name>
    <dbReference type="NCBI Taxonomy" id="310355"/>
    <lineage>
        <taxon>Bacteria</taxon>
        <taxon>Bacillati</taxon>
        <taxon>Actinomycetota</taxon>
        <taxon>Actinomycetes</taxon>
        <taxon>Micromonosporales</taxon>
        <taxon>Micromonosporaceae</taxon>
        <taxon>Catellatospora</taxon>
    </lineage>
</organism>
<dbReference type="AlphaFoldDB" id="A0A8J3JKT5"/>
<accession>A0A8J3JKT5</accession>
<gene>
    <name evidence="1" type="ORF">Cba03nite_56480</name>
</gene>
<evidence type="ECO:0000313" key="1">
    <source>
        <dbReference type="EMBL" id="GIF84299.1"/>
    </source>
</evidence>
<dbReference type="Proteomes" id="UP000601223">
    <property type="component" value="Unassembled WGS sequence"/>
</dbReference>
<comment type="caution">
    <text evidence="1">The sequence shown here is derived from an EMBL/GenBank/DDBJ whole genome shotgun (WGS) entry which is preliminary data.</text>
</comment>
<sequence>MILELVTSAIMGSGAAVAISPPGPDPICDSPTHVQTTDERQYCFDRWARWVYDSCDCSFLNSADCQAIWHYGQQQGWPNKCKNGQ</sequence>
<dbReference type="EMBL" id="BONF01000036">
    <property type="protein sequence ID" value="GIF84299.1"/>
    <property type="molecule type" value="Genomic_DNA"/>
</dbReference>
<name>A0A8J3JKT5_9ACTN</name>